<keyword evidence="3" id="KW-1185">Reference proteome</keyword>
<evidence type="ECO:0000313" key="2">
    <source>
        <dbReference type="EMBL" id="KAK3314179.1"/>
    </source>
</evidence>
<sequence length="160" mass="16662">MYAAIQPIIALAAALLLVSPSTASTIKRQSITNLGEIQFAAPFCGNAKLHNINATDCATAVAQELAAICVNGVCKLPEGQPPFSGTQVSRTVGACEIIIQSKLVGLIPEFAEDSVANEFATFVPQCVDPSNQIHNGNPVVRSVDGQFALLFSNGLPVGPE</sequence>
<dbReference type="AlphaFoldDB" id="A0AAE0M111"/>
<feature type="chain" id="PRO_5042031424" evidence="1">
    <location>
        <begin position="24"/>
        <end position="160"/>
    </location>
</feature>
<gene>
    <name evidence="2" type="ORF">B0H66DRAFT_537425</name>
</gene>
<protein>
    <submittedName>
        <fullName evidence="2">Uncharacterized protein</fullName>
    </submittedName>
</protein>
<comment type="caution">
    <text evidence="2">The sequence shown here is derived from an EMBL/GenBank/DDBJ whole genome shotgun (WGS) entry which is preliminary data.</text>
</comment>
<reference evidence="2" key="1">
    <citation type="journal article" date="2023" name="Mol. Phylogenet. Evol.">
        <title>Genome-scale phylogeny and comparative genomics of the fungal order Sordariales.</title>
        <authorList>
            <person name="Hensen N."/>
            <person name="Bonometti L."/>
            <person name="Westerberg I."/>
            <person name="Brannstrom I.O."/>
            <person name="Guillou S."/>
            <person name="Cros-Aarteil S."/>
            <person name="Calhoun S."/>
            <person name="Haridas S."/>
            <person name="Kuo A."/>
            <person name="Mondo S."/>
            <person name="Pangilinan J."/>
            <person name="Riley R."/>
            <person name="LaButti K."/>
            <person name="Andreopoulos B."/>
            <person name="Lipzen A."/>
            <person name="Chen C."/>
            <person name="Yan M."/>
            <person name="Daum C."/>
            <person name="Ng V."/>
            <person name="Clum A."/>
            <person name="Steindorff A."/>
            <person name="Ohm R.A."/>
            <person name="Martin F."/>
            <person name="Silar P."/>
            <person name="Natvig D.O."/>
            <person name="Lalanne C."/>
            <person name="Gautier V."/>
            <person name="Ament-Velasquez S.L."/>
            <person name="Kruys A."/>
            <person name="Hutchinson M.I."/>
            <person name="Powell A.J."/>
            <person name="Barry K."/>
            <person name="Miller A.N."/>
            <person name="Grigoriev I.V."/>
            <person name="Debuchy R."/>
            <person name="Gladieux P."/>
            <person name="Hiltunen Thoren M."/>
            <person name="Johannesson H."/>
        </authorList>
    </citation>
    <scope>NUCLEOTIDE SEQUENCE</scope>
    <source>
        <strain evidence="2">CBS 118394</strain>
    </source>
</reference>
<evidence type="ECO:0000313" key="3">
    <source>
        <dbReference type="Proteomes" id="UP001283341"/>
    </source>
</evidence>
<reference evidence="2" key="2">
    <citation type="submission" date="2023-06" db="EMBL/GenBank/DDBJ databases">
        <authorList>
            <consortium name="Lawrence Berkeley National Laboratory"/>
            <person name="Haridas S."/>
            <person name="Hensen N."/>
            <person name="Bonometti L."/>
            <person name="Westerberg I."/>
            <person name="Brannstrom I.O."/>
            <person name="Guillou S."/>
            <person name="Cros-Aarteil S."/>
            <person name="Calhoun S."/>
            <person name="Kuo A."/>
            <person name="Mondo S."/>
            <person name="Pangilinan J."/>
            <person name="Riley R."/>
            <person name="Labutti K."/>
            <person name="Andreopoulos B."/>
            <person name="Lipzen A."/>
            <person name="Chen C."/>
            <person name="Yanf M."/>
            <person name="Daum C."/>
            <person name="Ng V."/>
            <person name="Clum A."/>
            <person name="Steindorff A."/>
            <person name="Ohm R."/>
            <person name="Martin F."/>
            <person name="Silar P."/>
            <person name="Natvig D."/>
            <person name="Lalanne C."/>
            <person name="Gautier V."/>
            <person name="Ament-Velasquez S.L."/>
            <person name="Kruys A."/>
            <person name="Hutchinson M.I."/>
            <person name="Powell A.J."/>
            <person name="Barry K."/>
            <person name="Miller A.N."/>
            <person name="Grigoriev I.V."/>
            <person name="Debuchy R."/>
            <person name="Gladieux P."/>
            <person name="Thoren M.H."/>
            <person name="Johannesson H."/>
        </authorList>
    </citation>
    <scope>NUCLEOTIDE SEQUENCE</scope>
    <source>
        <strain evidence="2">CBS 118394</strain>
    </source>
</reference>
<proteinExistence type="predicted"/>
<dbReference type="Proteomes" id="UP001283341">
    <property type="component" value="Unassembled WGS sequence"/>
</dbReference>
<name>A0AAE0M111_9PEZI</name>
<dbReference type="EMBL" id="JAUEDM010000007">
    <property type="protein sequence ID" value="KAK3314179.1"/>
    <property type="molecule type" value="Genomic_DNA"/>
</dbReference>
<feature type="signal peptide" evidence="1">
    <location>
        <begin position="1"/>
        <end position="23"/>
    </location>
</feature>
<organism evidence="2 3">
    <name type="scientific">Apodospora peruviana</name>
    <dbReference type="NCBI Taxonomy" id="516989"/>
    <lineage>
        <taxon>Eukaryota</taxon>
        <taxon>Fungi</taxon>
        <taxon>Dikarya</taxon>
        <taxon>Ascomycota</taxon>
        <taxon>Pezizomycotina</taxon>
        <taxon>Sordariomycetes</taxon>
        <taxon>Sordariomycetidae</taxon>
        <taxon>Sordariales</taxon>
        <taxon>Lasiosphaeriaceae</taxon>
        <taxon>Apodospora</taxon>
    </lineage>
</organism>
<keyword evidence="1" id="KW-0732">Signal</keyword>
<evidence type="ECO:0000256" key="1">
    <source>
        <dbReference type="SAM" id="SignalP"/>
    </source>
</evidence>
<accession>A0AAE0M111</accession>